<name>A0ABU4U3N0_9PSEU</name>
<evidence type="ECO:0000256" key="3">
    <source>
        <dbReference type="ARBA" id="ARBA00022729"/>
    </source>
</evidence>
<reference evidence="7 8" key="2">
    <citation type="submission" date="2023-11" db="EMBL/GenBank/DDBJ databases">
        <authorList>
            <person name="Lara A.C."/>
            <person name="Chronakova A."/>
        </authorList>
    </citation>
    <scope>NUCLEOTIDE SEQUENCE [LARGE SCALE GENOMIC DNA]</scope>
    <source>
        <strain evidence="7 8">BCCO 10_0798</strain>
    </source>
</reference>
<gene>
    <name evidence="7" type="ORF">SK571_37250</name>
</gene>
<feature type="signal peptide" evidence="5">
    <location>
        <begin position="1"/>
        <end position="21"/>
    </location>
</feature>
<protein>
    <submittedName>
        <fullName evidence="7">Transporter substrate-binding domain-containing protein</fullName>
    </submittedName>
</protein>
<keyword evidence="8" id="KW-1185">Reference proteome</keyword>
<dbReference type="PROSITE" id="PS01039">
    <property type="entry name" value="SBP_BACTERIAL_3"/>
    <property type="match status" value="1"/>
</dbReference>
<accession>A0ABU4U3N0</accession>
<keyword evidence="3 5" id="KW-0732">Signal</keyword>
<dbReference type="SUPFAM" id="SSF53850">
    <property type="entry name" value="Periplasmic binding protein-like II"/>
    <property type="match status" value="1"/>
</dbReference>
<dbReference type="EMBL" id="JAXAVV010000025">
    <property type="protein sequence ID" value="MDX8055052.1"/>
    <property type="molecule type" value="Genomic_DNA"/>
</dbReference>
<sequence>MRRVFRSAVLLVIVVPAPASAQQEQPPLVRVGTEGTYPPFSFHDPQSQELTGYDVEVVKAIAAKAGWWLEFVETQRDAIFPALDSSRIDLVANQVSRNPERAAKYGLSSTYTYSRGVIVRRTGDDRIKSIADLGGRTTAQSSTSNWAKVARDAGARVEAVEGFAQAAALLQQGRADAIVNDDIAVLDYLATTGSKDVEIAGDAGQAGSEQVLALRQADAALLSQANQAIDALKADGTLRGISQK</sequence>
<feature type="domain" description="Solute-binding protein family 3/N-terminal" evidence="6">
    <location>
        <begin position="28"/>
        <end position="242"/>
    </location>
</feature>
<comment type="similarity">
    <text evidence="2 4">Belongs to the bacterial solute-binding protein 3 family.</text>
</comment>
<dbReference type="Proteomes" id="UP001271792">
    <property type="component" value="Unassembled WGS sequence"/>
</dbReference>
<evidence type="ECO:0000313" key="8">
    <source>
        <dbReference type="Proteomes" id="UP001271792"/>
    </source>
</evidence>
<dbReference type="RefSeq" id="WP_319988810.1">
    <property type="nucleotide sequence ID" value="NZ_JAXAVV010000025.1"/>
</dbReference>
<comment type="caution">
    <text evidence="7">The sequence shown here is derived from an EMBL/GenBank/DDBJ whole genome shotgun (WGS) entry which is preliminary data.</text>
</comment>
<evidence type="ECO:0000256" key="5">
    <source>
        <dbReference type="SAM" id="SignalP"/>
    </source>
</evidence>
<evidence type="ECO:0000256" key="2">
    <source>
        <dbReference type="ARBA" id="ARBA00010333"/>
    </source>
</evidence>
<evidence type="ECO:0000256" key="1">
    <source>
        <dbReference type="ARBA" id="ARBA00004196"/>
    </source>
</evidence>
<evidence type="ECO:0000313" key="7">
    <source>
        <dbReference type="EMBL" id="MDX8055052.1"/>
    </source>
</evidence>
<evidence type="ECO:0000259" key="6">
    <source>
        <dbReference type="SMART" id="SM00062"/>
    </source>
</evidence>
<organism evidence="7 8">
    <name type="scientific">Lentzea kristufekii</name>
    <dbReference type="NCBI Taxonomy" id="3095430"/>
    <lineage>
        <taxon>Bacteria</taxon>
        <taxon>Bacillati</taxon>
        <taxon>Actinomycetota</taxon>
        <taxon>Actinomycetes</taxon>
        <taxon>Pseudonocardiales</taxon>
        <taxon>Pseudonocardiaceae</taxon>
        <taxon>Lentzea</taxon>
    </lineage>
</organism>
<dbReference type="SMART" id="SM00062">
    <property type="entry name" value="PBPb"/>
    <property type="match status" value="1"/>
</dbReference>
<dbReference type="Gene3D" id="3.40.190.10">
    <property type="entry name" value="Periplasmic binding protein-like II"/>
    <property type="match status" value="2"/>
</dbReference>
<dbReference type="InterPro" id="IPR001638">
    <property type="entry name" value="Solute-binding_3/MltF_N"/>
</dbReference>
<feature type="chain" id="PRO_5045883158" evidence="5">
    <location>
        <begin position="22"/>
        <end position="244"/>
    </location>
</feature>
<dbReference type="Pfam" id="PF00497">
    <property type="entry name" value="SBP_bac_3"/>
    <property type="match status" value="1"/>
</dbReference>
<dbReference type="PANTHER" id="PTHR35936:SF34">
    <property type="entry name" value="ABC TRANSPORTER EXTRACELLULAR-BINDING PROTEIN YCKB-RELATED"/>
    <property type="match status" value="1"/>
</dbReference>
<proteinExistence type="inferred from homology"/>
<comment type="subcellular location">
    <subcellularLocation>
        <location evidence="1">Cell envelope</location>
    </subcellularLocation>
</comment>
<dbReference type="PANTHER" id="PTHR35936">
    <property type="entry name" value="MEMBRANE-BOUND LYTIC MUREIN TRANSGLYCOSYLASE F"/>
    <property type="match status" value="1"/>
</dbReference>
<reference evidence="7 8" key="1">
    <citation type="submission" date="2023-11" db="EMBL/GenBank/DDBJ databases">
        <title>Lentzea sokolovensis, sp. nov., Lentzea kristufkii, sp. nov., and Lentzea miocenensis, sp. nov., rare actinobacteria from Sokolov Coal Basin, Miocene lacustrine sediment, Czech Republic.</title>
        <authorList>
            <person name="Lara A."/>
            <person name="Kotroba L."/>
            <person name="Nouioui I."/>
            <person name="Neumann-Schaal M."/>
            <person name="Mast Y."/>
            <person name="Chronakova A."/>
        </authorList>
    </citation>
    <scope>NUCLEOTIDE SEQUENCE [LARGE SCALE GENOMIC DNA]</scope>
    <source>
        <strain evidence="7 8">BCCO 10_0798</strain>
    </source>
</reference>
<evidence type="ECO:0000256" key="4">
    <source>
        <dbReference type="RuleBase" id="RU003744"/>
    </source>
</evidence>
<dbReference type="InterPro" id="IPR018313">
    <property type="entry name" value="SBP_3_CS"/>
</dbReference>